<evidence type="ECO:0000313" key="14">
    <source>
        <dbReference type="Proteomes" id="UP001557470"/>
    </source>
</evidence>
<dbReference type="FunFam" id="3.30.160.60:FF:001480">
    <property type="entry name" value="Si:cabz01071911.3"/>
    <property type="match status" value="1"/>
</dbReference>
<keyword evidence="4" id="KW-0677">Repeat</keyword>
<dbReference type="Proteomes" id="UP001557470">
    <property type="component" value="Unassembled WGS sequence"/>
</dbReference>
<dbReference type="SMART" id="SM00355">
    <property type="entry name" value="ZnF_C2H2"/>
    <property type="match status" value="11"/>
</dbReference>
<dbReference type="FunFam" id="3.30.160.60:FF:000065">
    <property type="entry name" value="B-cell CLL/lymphoma 6, member B"/>
    <property type="match status" value="1"/>
</dbReference>
<keyword evidence="5 11" id="KW-0863">Zinc-finger</keyword>
<keyword evidence="7" id="KW-0805">Transcription regulation</keyword>
<dbReference type="Pfam" id="PF13912">
    <property type="entry name" value="zf-C2H2_6"/>
    <property type="match status" value="1"/>
</dbReference>
<organism evidence="13 14">
    <name type="scientific">Umbra pygmaea</name>
    <name type="common">Eastern mudminnow</name>
    <dbReference type="NCBI Taxonomy" id="75934"/>
    <lineage>
        <taxon>Eukaryota</taxon>
        <taxon>Metazoa</taxon>
        <taxon>Chordata</taxon>
        <taxon>Craniata</taxon>
        <taxon>Vertebrata</taxon>
        <taxon>Euteleostomi</taxon>
        <taxon>Actinopterygii</taxon>
        <taxon>Neopterygii</taxon>
        <taxon>Teleostei</taxon>
        <taxon>Protacanthopterygii</taxon>
        <taxon>Esociformes</taxon>
        <taxon>Umbridae</taxon>
        <taxon>Umbra</taxon>
    </lineage>
</organism>
<evidence type="ECO:0000256" key="7">
    <source>
        <dbReference type="ARBA" id="ARBA00023015"/>
    </source>
</evidence>
<evidence type="ECO:0000256" key="5">
    <source>
        <dbReference type="ARBA" id="ARBA00022771"/>
    </source>
</evidence>
<feature type="domain" description="C2H2-type" evidence="12">
    <location>
        <begin position="579"/>
        <end position="606"/>
    </location>
</feature>
<dbReference type="GO" id="GO:0003677">
    <property type="term" value="F:DNA binding"/>
    <property type="evidence" value="ECO:0007669"/>
    <property type="project" value="UniProtKB-KW"/>
</dbReference>
<feature type="domain" description="C2H2-type" evidence="12">
    <location>
        <begin position="551"/>
        <end position="578"/>
    </location>
</feature>
<dbReference type="EMBL" id="JAGEUA010000004">
    <property type="protein sequence ID" value="KAL0985062.1"/>
    <property type="molecule type" value="Genomic_DNA"/>
</dbReference>
<dbReference type="GO" id="GO:0008270">
    <property type="term" value="F:zinc ion binding"/>
    <property type="evidence" value="ECO:0007669"/>
    <property type="project" value="UniProtKB-KW"/>
</dbReference>
<dbReference type="PANTHER" id="PTHR24393">
    <property type="entry name" value="ZINC FINGER PROTEIN"/>
    <property type="match status" value="1"/>
</dbReference>
<dbReference type="PANTHER" id="PTHR24393:SF15">
    <property type="entry name" value="IP01243P-RELATED"/>
    <property type="match status" value="1"/>
</dbReference>
<comment type="caution">
    <text evidence="13">The sequence shown here is derived from an EMBL/GenBank/DDBJ whole genome shotgun (WGS) entry which is preliminary data.</text>
</comment>
<evidence type="ECO:0000256" key="11">
    <source>
        <dbReference type="PROSITE-ProRule" id="PRU00042"/>
    </source>
</evidence>
<feature type="domain" description="C2H2-type" evidence="12">
    <location>
        <begin position="428"/>
        <end position="456"/>
    </location>
</feature>
<evidence type="ECO:0000256" key="1">
    <source>
        <dbReference type="ARBA" id="ARBA00004123"/>
    </source>
</evidence>
<dbReference type="Pfam" id="PF00096">
    <property type="entry name" value="zf-C2H2"/>
    <property type="match status" value="3"/>
</dbReference>
<keyword evidence="3" id="KW-0479">Metal-binding</keyword>
<keyword evidence="6" id="KW-0862">Zinc</keyword>
<dbReference type="InterPro" id="IPR036236">
    <property type="entry name" value="Znf_C2H2_sf"/>
</dbReference>
<feature type="domain" description="C2H2-type" evidence="12">
    <location>
        <begin position="694"/>
        <end position="723"/>
    </location>
</feature>
<accession>A0ABD0XDE6</accession>
<feature type="domain" description="C2H2-type" evidence="12">
    <location>
        <begin position="381"/>
        <end position="409"/>
    </location>
</feature>
<dbReference type="PROSITE" id="PS50157">
    <property type="entry name" value="ZINC_FINGER_C2H2_2"/>
    <property type="match status" value="10"/>
</dbReference>
<evidence type="ECO:0000256" key="2">
    <source>
        <dbReference type="ARBA" id="ARBA00006991"/>
    </source>
</evidence>
<keyword evidence="10" id="KW-0539">Nucleus</keyword>
<proteinExistence type="inferred from homology"/>
<feature type="domain" description="C2H2-type" evidence="12">
    <location>
        <begin position="635"/>
        <end position="662"/>
    </location>
</feature>
<evidence type="ECO:0000313" key="13">
    <source>
        <dbReference type="EMBL" id="KAL0985062.1"/>
    </source>
</evidence>
<feature type="domain" description="C2H2-type" evidence="12">
    <location>
        <begin position="724"/>
        <end position="747"/>
    </location>
</feature>
<evidence type="ECO:0000256" key="6">
    <source>
        <dbReference type="ARBA" id="ARBA00022833"/>
    </source>
</evidence>
<keyword evidence="14" id="KW-1185">Reference proteome</keyword>
<name>A0ABD0XDE6_UMBPY</name>
<dbReference type="SUPFAM" id="SSF57667">
    <property type="entry name" value="beta-beta-alpha zinc fingers"/>
    <property type="match status" value="4"/>
</dbReference>
<evidence type="ECO:0000256" key="3">
    <source>
        <dbReference type="ARBA" id="ARBA00022723"/>
    </source>
</evidence>
<dbReference type="FunFam" id="3.30.160.60:FF:000759">
    <property type="entry name" value="zinc finger protein 16"/>
    <property type="match status" value="1"/>
</dbReference>
<keyword evidence="8" id="KW-0238">DNA-binding</keyword>
<evidence type="ECO:0000256" key="8">
    <source>
        <dbReference type="ARBA" id="ARBA00023125"/>
    </source>
</evidence>
<dbReference type="InterPro" id="IPR013087">
    <property type="entry name" value="Znf_C2H2_type"/>
</dbReference>
<dbReference type="AlphaFoldDB" id="A0ABD0XDE6"/>
<dbReference type="Gene3D" id="3.30.160.60">
    <property type="entry name" value="Classic Zinc Finger"/>
    <property type="match status" value="9"/>
</dbReference>
<feature type="domain" description="C2H2-type" evidence="12">
    <location>
        <begin position="476"/>
        <end position="499"/>
    </location>
</feature>
<protein>
    <recommendedName>
        <fullName evidence="12">C2H2-type domain-containing protein</fullName>
    </recommendedName>
</protein>
<evidence type="ECO:0000256" key="10">
    <source>
        <dbReference type="ARBA" id="ARBA00023242"/>
    </source>
</evidence>
<keyword evidence="9" id="KW-0804">Transcription</keyword>
<dbReference type="GO" id="GO:0006357">
    <property type="term" value="P:regulation of transcription by RNA polymerase II"/>
    <property type="evidence" value="ECO:0007669"/>
    <property type="project" value="UniProtKB-ARBA"/>
</dbReference>
<dbReference type="FunFam" id="3.30.160.60:FF:001289">
    <property type="entry name" value="Zinc finger protein 574"/>
    <property type="match status" value="1"/>
</dbReference>
<comment type="subcellular location">
    <subcellularLocation>
        <location evidence="1">Nucleus</location>
    </subcellularLocation>
</comment>
<feature type="domain" description="C2H2-type" evidence="12">
    <location>
        <begin position="607"/>
        <end position="634"/>
    </location>
</feature>
<feature type="domain" description="C2H2-type" evidence="12">
    <location>
        <begin position="663"/>
        <end position="690"/>
    </location>
</feature>
<dbReference type="PROSITE" id="PS00028">
    <property type="entry name" value="ZINC_FINGER_C2H2_1"/>
    <property type="match status" value="10"/>
</dbReference>
<evidence type="ECO:0000256" key="4">
    <source>
        <dbReference type="ARBA" id="ARBA00022737"/>
    </source>
</evidence>
<reference evidence="13 14" key="1">
    <citation type="submission" date="2024-06" db="EMBL/GenBank/DDBJ databases">
        <authorList>
            <person name="Pan Q."/>
            <person name="Wen M."/>
            <person name="Jouanno E."/>
            <person name="Zahm M."/>
            <person name="Klopp C."/>
            <person name="Cabau C."/>
            <person name="Louis A."/>
            <person name="Berthelot C."/>
            <person name="Parey E."/>
            <person name="Roest Crollius H."/>
            <person name="Montfort J."/>
            <person name="Robinson-Rechavi M."/>
            <person name="Bouchez O."/>
            <person name="Lampietro C."/>
            <person name="Lopez Roques C."/>
            <person name="Donnadieu C."/>
            <person name="Postlethwait J."/>
            <person name="Bobe J."/>
            <person name="Verreycken H."/>
            <person name="Guiguen Y."/>
        </authorList>
    </citation>
    <scope>NUCLEOTIDE SEQUENCE [LARGE SCALE GENOMIC DNA]</scope>
    <source>
        <strain evidence="13">Up_M1</strain>
        <tissue evidence="13">Testis</tissue>
    </source>
</reference>
<sequence>MDRFSQACLDFGLTISLKKTNVLSQDVDTPPIIIIGNYKLYLPCSTISDNLSLDAKINKHISKAATTLGRQTTCIWENPKLTTQDGRVQSLHSQHPLVRNWNDKVHNAQVLARPDLLTMYTLLRQCRLRWLGHVCHMKDGWIPKDIFYGELASGKRPQGRPQLRYKDICKRDIKAVDINTDIWEDAAADIPTIGYTFGEILDLYAAHIKIIGVDLGRATVMNKMKNKTVKKLLNKTKRTKQNKDSIKTECETHSNVDSDISQAYSLNTKEVISSIQIKEEPRDFEVQIHHMDSKALHKDRGAINTLTGTDSVSVSQGKLDTKREDGPEVQEVMVKRETQVCLVKDENLDDVDEENPEEDTDDNIESWKDTENNRVLSPQFFPCPHCTISFTDHTFMEKHIKWNHQKEYLAMLRNTFSKSNGIDTVPKHSCLHCSLKFQTKRLLSIHTRQIHPSAHPSKSPPPRKHSRLRKVSGIVYTCPQCARRFGYLGSLQNHCELSHKMSVVRTNGHLSCGDCGKSFKNCWGLGPHRCHEPEGSTPEDTKPVVCLEVGCHCSVCGKILCSPQSLNIHMRIHTGEKPYVCKECGKRFAEGGSLRKHLLIHSGVRAFKCQECGKDFAHMKVLRGHMTTHSGKKPYSCSYCERQFGYKSSLTIHIRSHTGEKPFHCTVCGKDFSIKRNLRLHLKIHNNEKGHQCGECGLKHCDKSFRLVGHLKSHIRTHTGERPYSCPRCLRSFARTHHLSNHLAQCH</sequence>
<comment type="similarity">
    <text evidence="2">Belongs to the krueppel C2H2-type zinc-finger protein family.</text>
</comment>
<dbReference type="FunFam" id="3.30.160.60:FF:000965">
    <property type="entry name" value="Neurotrophin receptor-interacting factor homolog"/>
    <property type="match status" value="1"/>
</dbReference>
<dbReference type="FunFam" id="3.30.160.60:FF:002343">
    <property type="entry name" value="Zinc finger protein 33A"/>
    <property type="match status" value="1"/>
</dbReference>
<gene>
    <name evidence="13" type="ORF">UPYG_G00152410</name>
</gene>
<evidence type="ECO:0000259" key="12">
    <source>
        <dbReference type="PROSITE" id="PS50157"/>
    </source>
</evidence>
<evidence type="ECO:0000256" key="9">
    <source>
        <dbReference type="ARBA" id="ARBA00023163"/>
    </source>
</evidence>
<dbReference type="GO" id="GO:0005634">
    <property type="term" value="C:nucleus"/>
    <property type="evidence" value="ECO:0007669"/>
    <property type="project" value="UniProtKB-SubCell"/>
</dbReference>